<feature type="transmembrane region" description="Helical" evidence="1">
    <location>
        <begin position="67"/>
        <end position="87"/>
    </location>
</feature>
<keyword evidence="1" id="KW-1133">Transmembrane helix</keyword>
<evidence type="ECO:0000313" key="3">
    <source>
        <dbReference type="Proteomes" id="UP000266673"/>
    </source>
</evidence>
<keyword evidence="1" id="KW-0472">Membrane</keyword>
<keyword evidence="1" id="KW-0812">Transmembrane</keyword>
<protein>
    <submittedName>
        <fullName evidence="2">Uncharacterized protein</fullName>
    </submittedName>
</protein>
<feature type="transmembrane region" description="Helical" evidence="1">
    <location>
        <begin position="20"/>
        <end position="47"/>
    </location>
</feature>
<dbReference type="EMBL" id="QKWP01001267">
    <property type="protein sequence ID" value="RIB10305.1"/>
    <property type="molecule type" value="Genomic_DNA"/>
</dbReference>
<keyword evidence="3" id="KW-1185">Reference proteome</keyword>
<proteinExistence type="predicted"/>
<comment type="caution">
    <text evidence="2">The sequence shown here is derived from an EMBL/GenBank/DDBJ whole genome shotgun (WGS) entry which is preliminary data.</text>
</comment>
<reference evidence="2 3" key="1">
    <citation type="submission" date="2018-06" db="EMBL/GenBank/DDBJ databases">
        <title>Comparative genomics reveals the genomic features of Rhizophagus irregularis, R. cerebriforme, R. diaphanum and Gigaspora rosea, and their symbiotic lifestyle signature.</title>
        <authorList>
            <person name="Morin E."/>
            <person name="San Clemente H."/>
            <person name="Chen E.C.H."/>
            <person name="De La Providencia I."/>
            <person name="Hainaut M."/>
            <person name="Kuo A."/>
            <person name="Kohler A."/>
            <person name="Murat C."/>
            <person name="Tang N."/>
            <person name="Roy S."/>
            <person name="Loubradou J."/>
            <person name="Henrissat B."/>
            <person name="Grigoriev I.V."/>
            <person name="Corradi N."/>
            <person name="Roux C."/>
            <person name="Martin F.M."/>
        </authorList>
    </citation>
    <scope>NUCLEOTIDE SEQUENCE [LARGE SCALE GENOMIC DNA]</scope>
    <source>
        <strain evidence="2 3">DAOM 194757</strain>
    </source>
</reference>
<gene>
    <name evidence="2" type="ORF">C2G38_199814</name>
</gene>
<name>A0A397UJ44_9GLOM</name>
<dbReference type="Proteomes" id="UP000266673">
    <property type="component" value="Unassembled WGS sequence"/>
</dbReference>
<evidence type="ECO:0000256" key="1">
    <source>
        <dbReference type="SAM" id="Phobius"/>
    </source>
</evidence>
<evidence type="ECO:0000313" key="2">
    <source>
        <dbReference type="EMBL" id="RIB10305.1"/>
    </source>
</evidence>
<dbReference type="AlphaFoldDB" id="A0A397UJ44"/>
<accession>A0A397UJ44</accession>
<organism evidence="2 3">
    <name type="scientific">Gigaspora rosea</name>
    <dbReference type="NCBI Taxonomy" id="44941"/>
    <lineage>
        <taxon>Eukaryota</taxon>
        <taxon>Fungi</taxon>
        <taxon>Fungi incertae sedis</taxon>
        <taxon>Mucoromycota</taxon>
        <taxon>Glomeromycotina</taxon>
        <taxon>Glomeromycetes</taxon>
        <taxon>Diversisporales</taxon>
        <taxon>Gigasporaceae</taxon>
        <taxon>Gigaspora</taxon>
    </lineage>
</organism>
<sequence>MQLKTIDISQVENFRIFGHWLLYALFVANTITFFISGFFFLILTLFLTSYFTGLRIYNYYKTHLWCFYTYVSYAFLLCFLNFQCFCITQNFFMLGLGCKILYIGAF</sequence>